<sequence length="327" mass="34921">MARLMRGRALATIAVALAVAAGVYGFGLIQGRSPGAPAAASPSASPAASQAAAVPGKAARKAAADAAANSPKLTVSLKSAFADLRARAAAGDIAAATRLYRDLSLCRRFERLDRDNAQLSDDLLGQTVASMSAQQLKNYRAQLDAIESRKQALDGMRALCDGADQEMLDQLLPNLQRAALAGEPYARACYLERGPNYDPGSLLDHPERLGSYRRDVQAMIQAGVEDGDWRVIGVLRNAYQPGASTLLSAAVGTDAYSRYRYLKLFRLGMPSDHGEIDRDLQAAAGRLSAAQLAQADVWAARTFDHDFQGKPIDADGPLWDPCVFPYE</sequence>
<reference evidence="1 2" key="1">
    <citation type="submission" date="2022-03" db="EMBL/GenBank/DDBJ databases">
        <title>Complete genome sequence of Lysobacter capsici VKM B-2533 and Lysobacter gummosus 10.1.1, promising sources of lytic agents.</title>
        <authorList>
            <person name="Tarlachkov S.V."/>
            <person name="Kudryakova I.V."/>
            <person name="Afoshin A.S."/>
            <person name="Leontyevskaya E.A."/>
            <person name="Leontyevskaya N.V."/>
        </authorList>
    </citation>
    <scope>NUCLEOTIDE SEQUENCE [LARGE SCALE GENOMIC DNA]</scope>
    <source>
        <strain evidence="1 2">10.1.1</strain>
    </source>
</reference>
<dbReference type="EMBL" id="CP093547">
    <property type="protein sequence ID" value="UNP29949.1"/>
    <property type="molecule type" value="Genomic_DNA"/>
</dbReference>
<organism evidence="1 2">
    <name type="scientific">Lysobacter gummosus</name>
    <dbReference type="NCBI Taxonomy" id="262324"/>
    <lineage>
        <taxon>Bacteria</taxon>
        <taxon>Pseudomonadati</taxon>
        <taxon>Pseudomonadota</taxon>
        <taxon>Gammaproteobacteria</taxon>
        <taxon>Lysobacterales</taxon>
        <taxon>Lysobacteraceae</taxon>
        <taxon>Lysobacter</taxon>
    </lineage>
</organism>
<dbReference type="Proteomes" id="UP000829194">
    <property type="component" value="Chromosome"/>
</dbReference>
<protein>
    <recommendedName>
        <fullName evidence="3">Secreted protein</fullName>
    </recommendedName>
</protein>
<evidence type="ECO:0000313" key="2">
    <source>
        <dbReference type="Proteomes" id="UP000829194"/>
    </source>
</evidence>
<gene>
    <name evidence="1" type="ORF">MOV92_01280</name>
</gene>
<name>A0ABY3XDI6_9GAMM</name>
<accession>A0ABY3XDI6</accession>
<evidence type="ECO:0008006" key="3">
    <source>
        <dbReference type="Google" id="ProtNLM"/>
    </source>
</evidence>
<dbReference type="RefSeq" id="WP_148648695.1">
    <property type="nucleotide sequence ID" value="NZ_CP011131.1"/>
</dbReference>
<evidence type="ECO:0000313" key="1">
    <source>
        <dbReference type="EMBL" id="UNP29949.1"/>
    </source>
</evidence>
<proteinExistence type="predicted"/>
<keyword evidence="2" id="KW-1185">Reference proteome</keyword>